<organism evidence="1 2">
    <name type="scientific">Diversispora epigaea</name>
    <dbReference type="NCBI Taxonomy" id="1348612"/>
    <lineage>
        <taxon>Eukaryota</taxon>
        <taxon>Fungi</taxon>
        <taxon>Fungi incertae sedis</taxon>
        <taxon>Mucoromycota</taxon>
        <taxon>Glomeromycotina</taxon>
        <taxon>Glomeromycetes</taxon>
        <taxon>Diversisporales</taxon>
        <taxon>Diversisporaceae</taxon>
        <taxon>Diversispora</taxon>
    </lineage>
</organism>
<sequence>MRIRIEITVDGLEELVHELDIKLSKEDNECRVNCASFITDFIDPNMVIKGSRESEADDVFYQRQEQQQGIIIIDDDDDDIIKNHKNKFSILKKNAERKINDKETLSFSVSRSK</sequence>
<dbReference type="AlphaFoldDB" id="A0A397JM31"/>
<gene>
    <name evidence="1" type="ORF">Glove_23g91</name>
</gene>
<evidence type="ECO:0000313" key="1">
    <source>
        <dbReference type="EMBL" id="RHZ88392.1"/>
    </source>
</evidence>
<protein>
    <submittedName>
        <fullName evidence="1">Uncharacterized protein</fullName>
    </submittedName>
</protein>
<accession>A0A397JM31</accession>
<proteinExistence type="predicted"/>
<dbReference type="OrthoDB" id="448649at2759"/>
<comment type="caution">
    <text evidence="1">The sequence shown here is derived from an EMBL/GenBank/DDBJ whole genome shotgun (WGS) entry which is preliminary data.</text>
</comment>
<dbReference type="Proteomes" id="UP000266861">
    <property type="component" value="Unassembled WGS sequence"/>
</dbReference>
<reference evidence="1 2" key="1">
    <citation type="submission" date="2018-08" db="EMBL/GenBank/DDBJ databases">
        <title>Genome and evolution of the arbuscular mycorrhizal fungus Diversispora epigaea (formerly Glomus versiforme) and its bacterial endosymbionts.</title>
        <authorList>
            <person name="Sun X."/>
            <person name="Fei Z."/>
            <person name="Harrison M."/>
        </authorList>
    </citation>
    <scope>NUCLEOTIDE SEQUENCE [LARGE SCALE GENOMIC DNA]</scope>
    <source>
        <strain evidence="1 2">IT104</strain>
    </source>
</reference>
<keyword evidence="2" id="KW-1185">Reference proteome</keyword>
<evidence type="ECO:0000313" key="2">
    <source>
        <dbReference type="Proteomes" id="UP000266861"/>
    </source>
</evidence>
<dbReference type="EMBL" id="PQFF01000021">
    <property type="protein sequence ID" value="RHZ88392.1"/>
    <property type="molecule type" value="Genomic_DNA"/>
</dbReference>
<name>A0A397JM31_9GLOM</name>